<dbReference type="OrthoDB" id="9801358at2"/>
<dbReference type="Gene3D" id="3.40.30.10">
    <property type="entry name" value="Glutaredoxin"/>
    <property type="match status" value="1"/>
</dbReference>
<organism evidence="1 2">
    <name type="scientific">Macrococcus bovicus</name>
    <dbReference type="NCBI Taxonomy" id="69968"/>
    <lineage>
        <taxon>Bacteria</taxon>
        <taxon>Bacillati</taxon>
        <taxon>Bacillota</taxon>
        <taxon>Bacilli</taxon>
        <taxon>Bacillales</taxon>
        <taxon>Staphylococcaceae</taxon>
        <taxon>Macrococcus</taxon>
    </lineage>
</organism>
<reference evidence="1 2" key="1">
    <citation type="submission" date="2019-01" db="EMBL/GenBank/DDBJ databases">
        <title>Draft genome sequences of the type strains of six Macrococcus species.</title>
        <authorList>
            <person name="Mazhar S."/>
            <person name="Altermann E."/>
            <person name="Hill C."/>
            <person name="Mcauliffe O."/>
        </authorList>
    </citation>
    <scope>NUCLEOTIDE SEQUENCE [LARGE SCALE GENOMIC DNA]</scope>
    <source>
        <strain evidence="1 2">ATCC 51825</strain>
    </source>
</reference>
<dbReference type="InterPro" id="IPR010712">
    <property type="entry name" value="Arsenical-R_ArsD"/>
</dbReference>
<dbReference type="GO" id="GO:0045892">
    <property type="term" value="P:negative regulation of DNA-templated transcription"/>
    <property type="evidence" value="ECO:0007669"/>
    <property type="project" value="InterPro"/>
</dbReference>
<comment type="caution">
    <text evidence="1">The sequence shown here is derived from an EMBL/GenBank/DDBJ whole genome shotgun (WGS) entry which is preliminary data.</text>
</comment>
<protein>
    <submittedName>
        <fullName evidence="1">Arsenic metallochaperone ArsD family protein</fullName>
    </submittedName>
</protein>
<accession>A0A4R6C085</accession>
<proteinExistence type="predicted"/>
<gene>
    <name evidence="1" type="primary">arsD</name>
    <name evidence="1" type="ORF">ERX55_05740</name>
</gene>
<dbReference type="GO" id="GO:0003677">
    <property type="term" value="F:DNA binding"/>
    <property type="evidence" value="ECO:0007669"/>
    <property type="project" value="InterPro"/>
</dbReference>
<dbReference type="AlphaFoldDB" id="A0A4R6C085"/>
<dbReference type="Pfam" id="PF06953">
    <property type="entry name" value="ArsD"/>
    <property type="match status" value="1"/>
</dbReference>
<sequence length="101" mass="11204">MLTIYEDVSQLSDSDRFTLGMTISRLEQNQIKVEHFDIHEQPDAFSPAIRTLMETESLPITLLDGEVIKTGSYLTAEDAGELLIVNQLNGIGKRCSSDGCK</sequence>
<dbReference type="GO" id="GO:0046685">
    <property type="term" value="P:response to arsenic-containing substance"/>
    <property type="evidence" value="ECO:0007669"/>
    <property type="project" value="InterPro"/>
</dbReference>
<dbReference type="RefSeq" id="WP_133451620.1">
    <property type="nucleotide sequence ID" value="NZ_SCWF01000004.1"/>
</dbReference>
<evidence type="ECO:0000313" key="2">
    <source>
        <dbReference type="Proteomes" id="UP000294843"/>
    </source>
</evidence>
<dbReference type="EMBL" id="SCWF01000004">
    <property type="protein sequence ID" value="TDM14433.1"/>
    <property type="molecule type" value="Genomic_DNA"/>
</dbReference>
<evidence type="ECO:0000313" key="1">
    <source>
        <dbReference type="EMBL" id="TDM14433.1"/>
    </source>
</evidence>
<name>A0A4R6C085_9STAP</name>
<keyword evidence="2" id="KW-1185">Reference proteome</keyword>
<dbReference type="Proteomes" id="UP000294843">
    <property type="component" value="Unassembled WGS sequence"/>
</dbReference>